<reference evidence="5 8" key="3">
    <citation type="submission" date="2018-07" db="EMBL/GenBank/DDBJ databases">
        <title>Leeuwenhoekiella genomics.</title>
        <authorList>
            <person name="Tahon G."/>
            <person name="Willems A."/>
        </authorList>
    </citation>
    <scope>NUCLEOTIDE SEQUENCE [LARGE SCALE GENOMIC DNA]</scope>
    <source>
        <strain evidence="5 8">LMG 24856</strain>
    </source>
</reference>
<dbReference type="RefSeq" id="WP_072982095.1">
    <property type="nucleotide sequence ID" value="NZ_FQXT01000003.1"/>
</dbReference>
<evidence type="ECO:0000313" key="6">
    <source>
        <dbReference type="EMBL" id="SHI01635.1"/>
    </source>
</evidence>
<dbReference type="InterPro" id="IPR009057">
    <property type="entry name" value="Homeodomain-like_sf"/>
</dbReference>
<dbReference type="GO" id="GO:0043565">
    <property type="term" value="F:sequence-specific DNA binding"/>
    <property type="evidence" value="ECO:0007669"/>
    <property type="project" value="InterPro"/>
</dbReference>
<evidence type="ECO:0000259" key="4">
    <source>
        <dbReference type="PROSITE" id="PS01124"/>
    </source>
</evidence>
<keyword evidence="8" id="KW-1185">Reference proteome</keyword>
<evidence type="ECO:0000313" key="5">
    <source>
        <dbReference type="EMBL" id="RXG30169.1"/>
    </source>
</evidence>
<keyword evidence="2" id="KW-0238">DNA-binding</keyword>
<reference evidence="7" key="2">
    <citation type="submission" date="2016-11" db="EMBL/GenBank/DDBJ databases">
        <authorList>
            <person name="Varghese N."/>
            <person name="Submissions S."/>
        </authorList>
    </citation>
    <scope>NUCLEOTIDE SEQUENCE [LARGE SCALE GENOMIC DNA]</scope>
    <source>
        <strain evidence="7">DSM 19859</strain>
    </source>
</reference>
<keyword evidence="1" id="KW-0805">Transcription regulation</keyword>
<reference evidence="6" key="1">
    <citation type="submission" date="2016-11" db="EMBL/GenBank/DDBJ databases">
        <authorList>
            <person name="Jaros S."/>
            <person name="Januszkiewicz K."/>
            <person name="Wedrychowicz H."/>
        </authorList>
    </citation>
    <scope>NUCLEOTIDE SEQUENCE [LARGE SCALE GENOMIC DNA]</scope>
    <source>
        <strain evidence="6">DSM 19859</strain>
    </source>
</reference>
<dbReference type="GO" id="GO:0003700">
    <property type="term" value="F:DNA-binding transcription factor activity"/>
    <property type="evidence" value="ECO:0007669"/>
    <property type="project" value="InterPro"/>
</dbReference>
<dbReference type="Gene3D" id="1.10.10.60">
    <property type="entry name" value="Homeodomain-like"/>
    <property type="match status" value="1"/>
</dbReference>
<dbReference type="PANTHER" id="PTHR43280:SF32">
    <property type="entry name" value="TRANSCRIPTIONAL REGULATORY PROTEIN"/>
    <property type="match status" value="1"/>
</dbReference>
<dbReference type="AlphaFoldDB" id="A0A1M5XP79"/>
<feature type="domain" description="HTH araC/xylS-type" evidence="4">
    <location>
        <begin position="154"/>
        <end position="252"/>
    </location>
</feature>
<name>A0A1M5XP79_9FLAO</name>
<dbReference type="InterPro" id="IPR018060">
    <property type="entry name" value="HTH_AraC"/>
</dbReference>
<dbReference type="Proteomes" id="UP000184240">
    <property type="component" value="Unassembled WGS sequence"/>
</dbReference>
<dbReference type="Pfam" id="PF12833">
    <property type="entry name" value="HTH_18"/>
    <property type="match status" value="1"/>
</dbReference>
<evidence type="ECO:0000256" key="2">
    <source>
        <dbReference type="ARBA" id="ARBA00023125"/>
    </source>
</evidence>
<proteinExistence type="predicted"/>
<dbReference type="PROSITE" id="PS01124">
    <property type="entry name" value="HTH_ARAC_FAMILY_2"/>
    <property type="match status" value="1"/>
</dbReference>
<accession>A0A1M5XP79</accession>
<evidence type="ECO:0000313" key="7">
    <source>
        <dbReference type="Proteomes" id="UP000184240"/>
    </source>
</evidence>
<dbReference type="InterPro" id="IPR018062">
    <property type="entry name" value="HTH_AraC-typ_CS"/>
</dbReference>
<protein>
    <submittedName>
        <fullName evidence="5">AraC-like DNA-binding protein</fullName>
    </submittedName>
    <submittedName>
        <fullName evidence="6">Transcriptional regulator, AraC family</fullName>
    </submittedName>
</protein>
<dbReference type="OrthoDB" id="1096411at2"/>
<evidence type="ECO:0000256" key="3">
    <source>
        <dbReference type="ARBA" id="ARBA00023163"/>
    </source>
</evidence>
<sequence length="254" mass="30085">MHTTVWKQKIQLLESLNKDTELLSENSFGFYFSSDQAFSKLYLKPLNEAFAAEAYEYSEGILINFERELIEEDDQEYALDVMQLFNGSRCLHLNQNVWISNQIQHSIVLLKEEYAYDKCSYIVLKTILKVLMLQLIRFQKTHYAPQELDQKRIYEFLKLMETYYLQETESIYYATKMGISEKRLNQILKEKLQRTAKQIIQQRQITEAKRLLIRSEATIQEIGFQLGFNSLSSFSRFFKNQVGESPSTYKELHS</sequence>
<dbReference type="EMBL" id="FQXT01000003">
    <property type="protein sequence ID" value="SHI01635.1"/>
    <property type="molecule type" value="Genomic_DNA"/>
</dbReference>
<dbReference type="InterPro" id="IPR020449">
    <property type="entry name" value="Tscrpt_reg_AraC-type_HTH"/>
</dbReference>
<dbReference type="EMBL" id="QOVN01000002">
    <property type="protein sequence ID" value="RXG30169.1"/>
    <property type="molecule type" value="Genomic_DNA"/>
</dbReference>
<dbReference type="PROSITE" id="PS00041">
    <property type="entry name" value="HTH_ARAC_FAMILY_1"/>
    <property type="match status" value="1"/>
</dbReference>
<dbReference type="SMART" id="SM00342">
    <property type="entry name" value="HTH_ARAC"/>
    <property type="match status" value="1"/>
</dbReference>
<dbReference type="PANTHER" id="PTHR43280">
    <property type="entry name" value="ARAC-FAMILY TRANSCRIPTIONAL REGULATOR"/>
    <property type="match status" value="1"/>
</dbReference>
<organism evidence="6 7">
    <name type="scientific">Leeuwenhoekiella palythoae</name>
    <dbReference type="NCBI Taxonomy" id="573501"/>
    <lineage>
        <taxon>Bacteria</taxon>
        <taxon>Pseudomonadati</taxon>
        <taxon>Bacteroidota</taxon>
        <taxon>Flavobacteriia</taxon>
        <taxon>Flavobacteriales</taxon>
        <taxon>Flavobacteriaceae</taxon>
        <taxon>Leeuwenhoekiella</taxon>
    </lineage>
</organism>
<keyword evidence="3" id="KW-0804">Transcription</keyword>
<gene>
    <name evidence="5" type="ORF">DSM01_918</name>
    <name evidence="6" type="ORF">SAMN04487999_1624</name>
</gene>
<evidence type="ECO:0000256" key="1">
    <source>
        <dbReference type="ARBA" id="ARBA00023015"/>
    </source>
</evidence>
<dbReference type="Proteomes" id="UP000290037">
    <property type="component" value="Unassembled WGS sequence"/>
</dbReference>
<dbReference type="STRING" id="573501.SAMN04487999_1624"/>
<dbReference type="PRINTS" id="PR00032">
    <property type="entry name" value="HTHARAC"/>
</dbReference>
<evidence type="ECO:0000313" key="8">
    <source>
        <dbReference type="Proteomes" id="UP000290037"/>
    </source>
</evidence>
<dbReference type="SUPFAM" id="SSF46689">
    <property type="entry name" value="Homeodomain-like"/>
    <property type="match status" value="1"/>
</dbReference>